<evidence type="ECO:0000256" key="1">
    <source>
        <dbReference type="ARBA" id="ARBA00003019"/>
    </source>
</evidence>
<dbReference type="InParanoid" id="C4JMS3"/>
<evidence type="ECO:0000313" key="15">
    <source>
        <dbReference type="Proteomes" id="UP000002058"/>
    </source>
</evidence>
<feature type="transmembrane region" description="Helical" evidence="12">
    <location>
        <begin position="345"/>
        <end position="363"/>
    </location>
</feature>
<evidence type="ECO:0000256" key="12">
    <source>
        <dbReference type="SAM" id="Phobius"/>
    </source>
</evidence>
<feature type="transmembrane region" description="Helical" evidence="12">
    <location>
        <begin position="299"/>
        <end position="318"/>
    </location>
</feature>
<keyword evidence="6 12" id="KW-0812">Transmembrane</keyword>
<dbReference type="InterPro" id="IPR036259">
    <property type="entry name" value="MFS_trans_sf"/>
</dbReference>
<accession>C4JMS3</accession>
<evidence type="ECO:0000256" key="8">
    <source>
        <dbReference type="ARBA" id="ARBA00023065"/>
    </source>
</evidence>
<evidence type="ECO:0000256" key="3">
    <source>
        <dbReference type="ARBA" id="ARBA00021242"/>
    </source>
</evidence>
<dbReference type="PROSITE" id="PS50850">
    <property type="entry name" value="MFS"/>
    <property type="match status" value="1"/>
</dbReference>
<dbReference type="GO" id="GO:0005886">
    <property type="term" value="C:plasma membrane"/>
    <property type="evidence" value="ECO:0007669"/>
    <property type="project" value="UniProtKB-SubCell"/>
</dbReference>
<dbReference type="VEuPathDB" id="FungiDB:UREG_04131"/>
<dbReference type="InterPro" id="IPR020846">
    <property type="entry name" value="MFS_dom"/>
</dbReference>
<evidence type="ECO:0000256" key="4">
    <source>
        <dbReference type="ARBA" id="ARBA00022448"/>
    </source>
</evidence>
<dbReference type="Gene3D" id="1.20.1250.20">
    <property type="entry name" value="MFS general substrate transporter like domains"/>
    <property type="match status" value="1"/>
</dbReference>
<evidence type="ECO:0000256" key="2">
    <source>
        <dbReference type="ARBA" id="ARBA00004651"/>
    </source>
</evidence>
<dbReference type="GO" id="GO:0015098">
    <property type="term" value="F:molybdate ion transmembrane transporter activity"/>
    <property type="evidence" value="ECO:0007669"/>
    <property type="project" value="InterPro"/>
</dbReference>
<evidence type="ECO:0000259" key="13">
    <source>
        <dbReference type="PROSITE" id="PS50850"/>
    </source>
</evidence>
<proteinExistence type="predicted"/>
<dbReference type="EMBL" id="CH476616">
    <property type="protein sequence ID" value="EEP79285.1"/>
    <property type="molecule type" value="Genomic_DNA"/>
</dbReference>
<feature type="transmembrane region" description="Helical" evidence="12">
    <location>
        <begin position="44"/>
        <end position="65"/>
    </location>
</feature>
<protein>
    <recommendedName>
        <fullName evidence="3">Molybdate-anion transporter</fullName>
    </recommendedName>
    <alternativeName>
        <fullName evidence="10">Major facilitator superfamily domain-containing protein 5</fullName>
    </alternativeName>
    <alternativeName>
        <fullName evidence="11">Molybdate transporter 2 homolog</fullName>
    </alternativeName>
</protein>
<feature type="transmembrane region" description="Helical" evidence="12">
    <location>
        <begin position="369"/>
        <end position="391"/>
    </location>
</feature>
<feature type="transmembrane region" description="Helical" evidence="12">
    <location>
        <begin position="178"/>
        <end position="201"/>
    </location>
</feature>
<feature type="transmembrane region" description="Helical" evidence="12">
    <location>
        <begin position="109"/>
        <end position="132"/>
    </location>
</feature>
<name>C4JMS3_UNCRE</name>
<dbReference type="OrthoDB" id="263957at2759"/>
<evidence type="ECO:0000256" key="5">
    <source>
        <dbReference type="ARBA" id="ARBA00022475"/>
    </source>
</evidence>
<dbReference type="RefSeq" id="XP_002544614.1">
    <property type="nucleotide sequence ID" value="XM_002544568.1"/>
</dbReference>
<keyword evidence="4" id="KW-0813">Transport</keyword>
<dbReference type="PANTHER" id="PTHR23516:SF1">
    <property type="entry name" value="MOLYBDATE-ANION TRANSPORTER"/>
    <property type="match status" value="1"/>
</dbReference>
<dbReference type="Proteomes" id="UP000002058">
    <property type="component" value="Unassembled WGS sequence"/>
</dbReference>
<evidence type="ECO:0000313" key="14">
    <source>
        <dbReference type="EMBL" id="EEP79285.1"/>
    </source>
</evidence>
<keyword evidence="7 12" id="KW-1133">Transmembrane helix</keyword>
<keyword evidence="5" id="KW-1003">Cell membrane</keyword>
<feature type="transmembrane region" description="Helical" evidence="12">
    <location>
        <begin position="6"/>
        <end position="23"/>
    </location>
</feature>
<dbReference type="GeneID" id="8444835"/>
<organism evidence="14 15">
    <name type="scientific">Uncinocarpus reesii (strain UAMH 1704)</name>
    <dbReference type="NCBI Taxonomy" id="336963"/>
    <lineage>
        <taxon>Eukaryota</taxon>
        <taxon>Fungi</taxon>
        <taxon>Dikarya</taxon>
        <taxon>Ascomycota</taxon>
        <taxon>Pezizomycotina</taxon>
        <taxon>Eurotiomycetes</taxon>
        <taxon>Eurotiomycetidae</taxon>
        <taxon>Onygenales</taxon>
        <taxon>Onygenaceae</taxon>
        <taxon>Uncinocarpus</taxon>
    </lineage>
</organism>
<dbReference type="Pfam" id="PF05631">
    <property type="entry name" value="MFS_5"/>
    <property type="match status" value="1"/>
</dbReference>
<feature type="domain" description="Major facilitator superfamily (MFS) profile" evidence="13">
    <location>
        <begin position="1"/>
        <end position="454"/>
    </location>
</feature>
<evidence type="ECO:0000256" key="11">
    <source>
        <dbReference type="ARBA" id="ARBA00032555"/>
    </source>
</evidence>
<comment type="function">
    <text evidence="1">Mediates high-affinity intracellular uptake of the rare oligo-element molybdenum.</text>
</comment>
<keyword evidence="8" id="KW-0406">Ion transport</keyword>
<dbReference type="STRING" id="336963.C4JMS3"/>
<keyword evidence="9 12" id="KW-0472">Membrane</keyword>
<dbReference type="PANTHER" id="PTHR23516">
    <property type="entry name" value="SAM (S-ADENOSYL METHIONINE) TRANSPORTER"/>
    <property type="match status" value="1"/>
</dbReference>
<feature type="transmembrane region" description="Helical" evidence="12">
    <location>
        <begin position="257"/>
        <end position="279"/>
    </location>
</feature>
<feature type="transmembrane region" description="Helical" evidence="12">
    <location>
        <begin position="403"/>
        <end position="421"/>
    </location>
</feature>
<dbReference type="SUPFAM" id="SSF103473">
    <property type="entry name" value="MFS general substrate transporter"/>
    <property type="match status" value="1"/>
</dbReference>
<comment type="subcellular location">
    <subcellularLocation>
        <location evidence="2">Cell membrane</location>
        <topology evidence="2">Multi-pass membrane protein</topology>
    </subcellularLocation>
</comment>
<evidence type="ECO:0000256" key="10">
    <source>
        <dbReference type="ARBA" id="ARBA00030646"/>
    </source>
</evidence>
<evidence type="ECO:0000256" key="7">
    <source>
        <dbReference type="ARBA" id="ARBA00022989"/>
    </source>
</evidence>
<dbReference type="OMA" id="CCGWVVL"/>
<dbReference type="KEGG" id="ure:UREG_04131"/>
<dbReference type="eggNOG" id="KOG4332">
    <property type="taxonomic scope" value="Eukaryota"/>
</dbReference>
<feature type="transmembrane region" description="Helical" evidence="12">
    <location>
        <begin position="207"/>
        <end position="226"/>
    </location>
</feature>
<evidence type="ECO:0000256" key="9">
    <source>
        <dbReference type="ARBA" id="ARBA00023136"/>
    </source>
</evidence>
<gene>
    <name evidence="14" type="ORF">UREG_04131</name>
</gene>
<sequence length="454" mass="49617">MAVDIYLASLAAWVVANAGIAYKRWDRTDSPHDASSKAGTNLKYTYFIVYVLVVASDWLQGPYLYPLYKQTLQLPENIVAALFSTGFVSGAISATFVGSLADRYGRRRACLAFCVIYGLSCLLTVTSSSIYLLFLGRLLGGIGTTLLFTVFETWLVAEFHRLELGKDGVELNDLLGTMTILNSIVAVASGLLSEFLVGWTGSKRSPFLASIVCLSLAFAAIIRIWSENYGDEKAVKRDSAIAHLLDGLSALVKDSRVLTLGIASSVFEGTMYLFVVFWSPAMISAHAEANKSDSQNPPFGLIFASFMAAMMFGSQTFAHIMRPSSSPPPLELEDSAPIPLLRSTFLLKILLPVASICLSWSVLRPTVLSTLWAFCLYEMAVGAYFPSMGVLKSFLIDDSNRASVYALFRVPLNCFVVIGLALTREGEGYRNNVFMSCSAFLLVAMGFANFFLKH</sequence>
<dbReference type="GO" id="GO:0006811">
    <property type="term" value="P:monoatomic ion transport"/>
    <property type="evidence" value="ECO:0007669"/>
    <property type="project" value="UniProtKB-KW"/>
</dbReference>
<reference evidence="15" key="1">
    <citation type="journal article" date="2009" name="Genome Res.">
        <title>Comparative genomic analyses of the human fungal pathogens Coccidioides and their relatives.</title>
        <authorList>
            <person name="Sharpton T.J."/>
            <person name="Stajich J.E."/>
            <person name="Rounsley S.D."/>
            <person name="Gardner M.J."/>
            <person name="Wortman J.R."/>
            <person name="Jordar V.S."/>
            <person name="Maiti R."/>
            <person name="Kodira C.D."/>
            <person name="Neafsey D.E."/>
            <person name="Zeng Q."/>
            <person name="Hung C.-Y."/>
            <person name="McMahan C."/>
            <person name="Muszewska A."/>
            <person name="Grynberg M."/>
            <person name="Mandel M.A."/>
            <person name="Kellner E.M."/>
            <person name="Barker B.M."/>
            <person name="Galgiani J.N."/>
            <person name="Orbach M.J."/>
            <person name="Kirkland T.N."/>
            <person name="Cole G.T."/>
            <person name="Henn M.R."/>
            <person name="Birren B.W."/>
            <person name="Taylor J.W."/>
        </authorList>
    </citation>
    <scope>NUCLEOTIDE SEQUENCE [LARGE SCALE GENOMIC DNA]</scope>
    <source>
        <strain evidence="15">UAMH 1704</strain>
    </source>
</reference>
<feature type="transmembrane region" description="Helical" evidence="12">
    <location>
        <begin position="433"/>
        <end position="452"/>
    </location>
</feature>
<dbReference type="HOGENOM" id="CLU_034007_2_0_1"/>
<dbReference type="AlphaFoldDB" id="C4JMS3"/>
<evidence type="ECO:0000256" key="6">
    <source>
        <dbReference type="ARBA" id="ARBA00022692"/>
    </source>
</evidence>
<feature type="transmembrane region" description="Helical" evidence="12">
    <location>
        <begin position="77"/>
        <end position="97"/>
    </location>
</feature>
<keyword evidence="15" id="KW-1185">Reference proteome</keyword>
<dbReference type="InterPro" id="IPR008509">
    <property type="entry name" value="MOT2/MFSD5"/>
</dbReference>